<proteinExistence type="predicted"/>
<evidence type="ECO:0000256" key="1">
    <source>
        <dbReference type="SAM" id="MobiDB-lite"/>
    </source>
</evidence>
<feature type="compositionally biased region" description="Pro residues" evidence="1">
    <location>
        <begin position="544"/>
        <end position="555"/>
    </location>
</feature>
<feature type="region of interest" description="Disordered" evidence="1">
    <location>
        <begin position="702"/>
        <end position="722"/>
    </location>
</feature>
<accession>A0ABQ4SR61</accession>
<dbReference type="EMBL" id="BPQR01000016">
    <property type="protein sequence ID" value="GJE05670.1"/>
    <property type="molecule type" value="Genomic_DNA"/>
</dbReference>
<dbReference type="Proteomes" id="UP001055102">
    <property type="component" value="Unassembled WGS sequence"/>
</dbReference>
<keyword evidence="3" id="KW-1185">Reference proteome</keyword>
<evidence type="ECO:0000313" key="2">
    <source>
        <dbReference type="EMBL" id="GJE05670.1"/>
    </source>
</evidence>
<feature type="region of interest" description="Disordered" evidence="1">
    <location>
        <begin position="542"/>
        <end position="577"/>
    </location>
</feature>
<organism evidence="2 3">
    <name type="scientific">Methylobacterium jeotgali</name>
    <dbReference type="NCBI Taxonomy" id="381630"/>
    <lineage>
        <taxon>Bacteria</taxon>
        <taxon>Pseudomonadati</taxon>
        <taxon>Pseudomonadota</taxon>
        <taxon>Alphaproteobacteria</taxon>
        <taxon>Hyphomicrobiales</taxon>
        <taxon>Methylobacteriaceae</taxon>
        <taxon>Methylobacterium</taxon>
    </lineage>
</organism>
<sequence length="722" mass="77337">MKLEAALHCLGGTRVIWIDDHFNDTPAQLATMFIANLEKVKVSGVPEFADLLERDEFEPEATEGRLVQALTDMREDRRDEVKAIFFDVEKAVEGFPVDELSTAAVERACSLLAIADKDRWTFDGVEQKIRDIVREGDGNVSYIVDLKESRGTRSLVTRGMDILKVLATEGSRGTAFILTHETVIANEGKTEVELRMGLEPDEDIPLCVISKQRLAGRDPDTEVMEEAFRVAIKRAGLRRGVHEVLTKAAPQVPRWFEDARGRLLRIPPERLDAHVVERGYEEGVSELHVLERTLTAHMAQKMRSMFATDETVRASSERLRALRGIKLAPVEAPPDEDLVAFRNAETWEEADLINASFAPIASGDVFELDLSEFSNKQMARKRFVLIGQACEIGLRPNGKRGARTGILLPLKAPPKPGEEKTGAKQYVLQCTLDGVTPVVDLRNPATVDLSIMDLASFRSDGAVRFDKGQACPAGLLPGQVRIYGERTGWLSDYVAACEDKAARAAAAVAAAKAAARPRPVAAPVPEAAFAVLAANAGDAVPGAPAAPPVEPPPATPDAASALDGPASVEASPAEPPADLRAEMEAAIERLRDAYKDQASTHGAVARRLLLAVASPDDFKNVAVGGFEPAKAAKGRPPHVPARVTWRLIRCGRIREPFAADILSNYLASVGRNAFEIDFVLTGGGAAPAAAAKPAGPTAVALPALSPAPAPAASSGGEAPAEV</sequence>
<evidence type="ECO:0000313" key="3">
    <source>
        <dbReference type="Proteomes" id="UP001055102"/>
    </source>
</evidence>
<protein>
    <submittedName>
        <fullName evidence="2">Uncharacterized protein</fullName>
    </submittedName>
</protein>
<reference evidence="2" key="1">
    <citation type="journal article" date="2021" name="Front. Microbiol.">
        <title>Comprehensive Comparative Genomics and Phenotyping of Methylobacterium Species.</title>
        <authorList>
            <person name="Alessa O."/>
            <person name="Ogura Y."/>
            <person name="Fujitani Y."/>
            <person name="Takami H."/>
            <person name="Hayashi T."/>
            <person name="Sahin N."/>
            <person name="Tani A."/>
        </authorList>
    </citation>
    <scope>NUCLEOTIDE SEQUENCE</scope>
    <source>
        <strain evidence="2">LMG 23639</strain>
    </source>
</reference>
<reference evidence="2" key="2">
    <citation type="submission" date="2021-08" db="EMBL/GenBank/DDBJ databases">
        <authorList>
            <person name="Tani A."/>
            <person name="Ola A."/>
            <person name="Ogura Y."/>
            <person name="Katsura K."/>
            <person name="Hayashi T."/>
        </authorList>
    </citation>
    <scope>NUCLEOTIDE SEQUENCE</scope>
    <source>
        <strain evidence="2">LMG 23639</strain>
    </source>
</reference>
<comment type="caution">
    <text evidence="2">The sequence shown here is derived from an EMBL/GenBank/DDBJ whole genome shotgun (WGS) entry which is preliminary data.</text>
</comment>
<gene>
    <name evidence="2" type="ORF">AOPFMNJM_0974</name>
</gene>
<dbReference type="RefSeq" id="WP_238274354.1">
    <property type="nucleotide sequence ID" value="NZ_BPQR01000016.1"/>
</dbReference>
<name>A0ABQ4SR61_9HYPH</name>